<sequence length="168" mass="18326">MGTSAGGNIALHAGLRVASWSADEIGPVKIRGMILHHTYLGGEERTESELRLVNDSVLPLAVADFMWQLALPIGADRDHMFCNPIPERNPGLTESLDRIKRLGWRILVTGGDNDPTFDRQVALVNLIRGKGIPTISHFSAGGSHGFDLMDPAKTRIFVDIVKKFISGD</sequence>
<keyword evidence="2" id="KW-1185">Reference proteome</keyword>
<proteinExistence type="predicted"/>
<dbReference type="Proteomes" id="UP001057402">
    <property type="component" value="Chromosome 9"/>
</dbReference>
<name>A0ACB9MLK4_9MYRT</name>
<dbReference type="EMBL" id="CM042888">
    <property type="protein sequence ID" value="KAI4324951.1"/>
    <property type="molecule type" value="Genomic_DNA"/>
</dbReference>
<comment type="caution">
    <text evidence="1">The sequence shown here is derived from an EMBL/GenBank/DDBJ whole genome shotgun (WGS) entry which is preliminary data.</text>
</comment>
<accession>A0ACB9MLK4</accession>
<evidence type="ECO:0000313" key="2">
    <source>
        <dbReference type="Proteomes" id="UP001057402"/>
    </source>
</evidence>
<protein>
    <submittedName>
        <fullName evidence="1">Uncharacterized protein</fullName>
    </submittedName>
</protein>
<reference evidence="2" key="1">
    <citation type="journal article" date="2023" name="Front. Plant Sci.">
        <title>Chromosomal-level genome assembly of Melastoma candidum provides insights into trichome evolution.</title>
        <authorList>
            <person name="Zhong Y."/>
            <person name="Wu W."/>
            <person name="Sun C."/>
            <person name="Zou P."/>
            <person name="Liu Y."/>
            <person name="Dai S."/>
            <person name="Zhou R."/>
        </authorList>
    </citation>
    <scope>NUCLEOTIDE SEQUENCE [LARGE SCALE GENOMIC DNA]</scope>
</reference>
<organism evidence="1 2">
    <name type="scientific">Melastoma candidum</name>
    <dbReference type="NCBI Taxonomy" id="119954"/>
    <lineage>
        <taxon>Eukaryota</taxon>
        <taxon>Viridiplantae</taxon>
        <taxon>Streptophyta</taxon>
        <taxon>Embryophyta</taxon>
        <taxon>Tracheophyta</taxon>
        <taxon>Spermatophyta</taxon>
        <taxon>Magnoliopsida</taxon>
        <taxon>eudicotyledons</taxon>
        <taxon>Gunneridae</taxon>
        <taxon>Pentapetalae</taxon>
        <taxon>rosids</taxon>
        <taxon>malvids</taxon>
        <taxon>Myrtales</taxon>
        <taxon>Melastomataceae</taxon>
        <taxon>Melastomatoideae</taxon>
        <taxon>Melastomateae</taxon>
        <taxon>Melastoma</taxon>
    </lineage>
</organism>
<gene>
    <name evidence="1" type="ORF">MLD38_030392</name>
</gene>
<evidence type="ECO:0000313" key="1">
    <source>
        <dbReference type="EMBL" id="KAI4324951.1"/>
    </source>
</evidence>